<evidence type="ECO:0000313" key="3">
    <source>
        <dbReference type="Proteomes" id="UP001430953"/>
    </source>
</evidence>
<accession>A0AAW2FMU7</accession>
<name>A0AAW2FMU7_9HYME</name>
<dbReference type="Proteomes" id="UP001430953">
    <property type="component" value="Unassembled WGS sequence"/>
</dbReference>
<gene>
    <name evidence="2" type="ORF">PUN28_010915</name>
</gene>
<protein>
    <submittedName>
        <fullName evidence="2">Uncharacterized protein</fullName>
    </submittedName>
</protein>
<comment type="caution">
    <text evidence="2">The sequence shown here is derived from an EMBL/GenBank/DDBJ whole genome shotgun (WGS) entry which is preliminary data.</text>
</comment>
<dbReference type="EMBL" id="JADYXP020000010">
    <property type="protein sequence ID" value="KAL0115711.1"/>
    <property type="molecule type" value="Genomic_DNA"/>
</dbReference>
<keyword evidence="1" id="KW-0812">Transmembrane</keyword>
<keyword evidence="1" id="KW-1133">Transmembrane helix</keyword>
<dbReference type="AlphaFoldDB" id="A0AAW2FMU7"/>
<evidence type="ECO:0000256" key="1">
    <source>
        <dbReference type="SAM" id="Phobius"/>
    </source>
</evidence>
<reference evidence="2 3" key="1">
    <citation type="submission" date="2023-03" db="EMBL/GenBank/DDBJ databases">
        <title>High recombination rates correlate with genetic variation in Cardiocondyla obscurior ants.</title>
        <authorList>
            <person name="Errbii M."/>
        </authorList>
    </citation>
    <scope>NUCLEOTIDE SEQUENCE [LARGE SCALE GENOMIC DNA]</scope>
    <source>
        <strain evidence="2">Alpha-2009</strain>
        <tissue evidence="2">Whole body</tissue>
    </source>
</reference>
<evidence type="ECO:0000313" key="2">
    <source>
        <dbReference type="EMBL" id="KAL0115711.1"/>
    </source>
</evidence>
<keyword evidence="3" id="KW-1185">Reference proteome</keyword>
<proteinExistence type="predicted"/>
<organism evidence="2 3">
    <name type="scientific">Cardiocondyla obscurior</name>
    <dbReference type="NCBI Taxonomy" id="286306"/>
    <lineage>
        <taxon>Eukaryota</taxon>
        <taxon>Metazoa</taxon>
        <taxon>Ecdysozoa</taxon>
        <taxon>Arthropoda</taxon>
        <taxon>Hexapoda</taxon>
        <taxon>Insecta</taxon>
        <taxon>Pterygota</taxon>
        <taxon>Neoptera</taxon>
        <taxon>Endopterygota</taxon>
        <taxon>Hymenoptera</taxon>
        <taxon>Apocrita</taxon>
        <taxon>Aculeata</taxon>
        <taxon>Formicoidea</taxon>
        <taxon>Formicidae</taxon>
        <taxon>Myrmicinae</taxon>
        <taxon>Cardiocondyla</taxon>
    </lineage>
</organism>
<feature type="transmembrane region" description="Helical" evidence="1">
    <location>
        <begin position="12"/>
        <end position="31"/>
    </location>
</feature>
<keyword evidence="1" id="KW-0472">Membrane</keyword>
<sequence>MQFCCLHNLYCYCYVNILVIHMPGFLSYAIFLNKNLIIKTRKDSDIHYHQYWWHFYRLQMYTGRILVLLYLFHDHCTILLSQNITAPIYKIRLNNVFTSKICKLCIQNQIFHFDKIKDLFGSGHDFYLCNKSCWYKFNEQNQRIHTK</sequence>